<dbReference type="Proteomes" id="UP001253595">
    <property type="component" value="Unassembled WGS sequence"/>
</dbReference>
<keyword evidence="1" id="KW-0472">Membrane</keyword>
<protein>
    <submittedName>
        <fullName evidence="2">Uncharacterized protein</fullName>
    </submittedName>
</protein>
<dbReference type="EMBL" id="JAVDVX010000002">
    <property type="protein sequence ID" value="MDR7089142.1"/>
    <property type="molecule type" value="Genomic_DNA"/>
</dbReference>
<keyword evidence="1" id="KW-1133">Transmembrane helix</keyword>
<reference evidence="2 3" key="1">
    <citation type="submission" date="2023-07" db="EMBL/GenBank/DDBJ databases">
        <title>Sorghum-associated microbial communities from plants grown in Nebraska, USA.</title>
        <authorList>
            <person name="Schachtman D."/>
        </authorList>
    </citation>
    <scope>NUCLEOTIDE SEQUENCE [LARGE SCALE GENOMIC DNA]</scope>
    <source>
        <strain evidence="2 3">BE190</strain>
    </source>
</reference>
<organism evidence="2 3">
    <name type="scientific">Cellvibrio fibrivorans</name>
    <dbReference type="NCBI Taxonomy" id="126350"/>
    <lineage>
        <taxon>Bacteria</taxon>
        <taxon>Pseudomonadati</taxon>
        <taxon>Pseudomonadota</taxon>
        <taxon>Gammaproteobacteria</taxon>
        <taxon>Cellvibrionales</taxon>
        <taxon>Cellvibrionaceae</taxon>
        <taxon>Cellvibrio</taxon>
    </lineage>
</organism>
<keyword evidence="1" id="KW-0812">Transmembrane</keyword>
<evidence type="ECO:0000256" key="1">
    <source>
        <dbReference type="SAM" id="Phobius"/>
    </source>
</evidence>
<evidence type="ECO:0000313" key="3">
    <source>
        <dbReference type="Proteomes" id="UP001253595"/>
    </source>
</evidence>
<comment type="caution">
    <text evidence="2">The sequence shown here is derived from an EMBL/GenBank/DDBJ whole genome shotgun (WGS) entry which is preliminary data.</text>
</comment>
<feature type="transmembrane region" description="Helical" evidence="1">
    <location>
        <begin position="29"/>
        <end position="48"/>
    </location>
</feature>
<proteinExistence type="predicted"/>
<accession>A0ABU1UVD0</accession>
<evidence type="ECO:0000313" key="2">
    <source>
        <dbReference type="EMBL" id="MDR7089142.1"/>
    </source>
</evidence>
<gene>
    <name evidence="2" type="ORF">J2X05_001148</name>
</gene>
<name>A0ABU1UVD0_9GAMM</name>
<sequence>MVKTRACGAFLLKSFNIINVLCKNIVKSAVIFFLASVKGILHGFLFVFPESNLYNAARLAGRVSFKVIFK</sequence>
<keyword evidence="3" id="KW-1185">Reference proteome</keyword>
<dbReference type="RefSeq" id="WP_310069849.1">
    <property type="nucleotide sequence ID" value="NZ_JAVDVX010000002.1"/>
</dbReference>